<keyword evidence="5 7" id="KW-1133">Transmembrane helix</keyword>
<evidence type="ECO:0000256" key="1">
    <source>
        <dbReference type="ARBA" id="ARBA00004651"/>
    </source>
</evidence>
<feature type="transmembrane region" description="Helical" evidence="7">
    <location>
        <begin position="93"/>
        <end position="115"/>
    </location>
</feature>
<evidence type="ECO:0000256" key="7">
    <source>
        <dbReference type="SAM" id="Phobius"/>
    </source>
</evidence>
<feature type="transmembrane region" description="Helical" evidence="7">
    <location>
        <begin position="197"/>
        <end position="214"/>
    </location>
</feature>
<gene>
    <name evidence="9" type="ORF">EJP82_13320</name>
</gene>
<keyword evidence="10" id="KW-1185">Reference proteome</keyword>
<feature type="transmembrane region" description="Helical" evidence="7">
    <location>
        <begin position="165"/>
        <end position="185"/>
    </location>
</feature>
<proteinExistence type="inferred from homology"/>
<dbReference type="Pfam" id="PF01757">
    <property type="entry name" value="Acyl_transf_3"/>
    <property type="match status" value="1"/>
</dbReference>
<evidence type="ECO:0000256" key="5">
    <source>
        <dbReference type="ARBA" id="ARBA00022989"/>
    </source>
</evidence>
<keyword evidence="4 7" id="KW-0812">Transmembrane</keyword>
<evidence type="ECO:0000259" key="8">
    <source>
        <dbReference type="Pfam" id="PF01757"/>
    </source>
</evidence>
<dbReference type="OrthoDB" id="65129at2"/>
<sequence>MTTIKKERVPELNIIRAICILGVITVHATSYATVQLTDSSYFVLYNFFNIFMKFGTPTFIAMSAFVLFYNYSDRPVNRELLTGFYKKRLMYILLPYFLISLFYFSITQVIAGATLNVELITSFINKLLTGKSYTHLYFVFINVQFYLLFPLLLLLFKRYPGTRKWAIVSGIAIQWLFILGNKYHFHVTSRGSWCFTYFSYYMLGAWLGMNYSKIKAKIMDITLKNSAGHKESGILMRGLWAIWLCSGISHSIVWYQSRLYGSSVNSLTYDLLYSIFAFTSLPVLMHAAGMLLRTQKFSFLCQQLNRLGSLSFGVYLIHPFFLLLYRQLSPAISTASLLHLWYIGGFIVSLYCSWIVVGLAARYLPYAWMIFGNLPKLKKESNEHRSNRKNISIS</sequence>
<feature type="transmembrane region" description="Helical" evidence="7">
    <location>
        <begin position="340"/>
        <end position="361"/>
    </location>
</feature>
<comment type="caution">
    <text evidence="9">The sequence shown here is derived from an EMBL/GenBank/DDBJ whole genome shotgun (WGS) entry which is preliminary data.</text>
</comment>
<keyword evidence="9" id="KW-0012">Acyltransferase</keyword>
<evidence type="ECO:0000313" key="9">
    <source>
        <dbReference type="EMBL" id="RUT46102.1"/>
    </source>
</evidence>
<dbReference type="Proteomes" id="UP000279446">
    <property type="component" value="Unassembled WGS sequence"/>
</dbReference>
<evidence type="ECO:0000256" key="4">
    <source>
        <dbReference type="ARBA" id="ARBA00022692"/>
    </source>
</evidence>
<feature type="transmembrane region" description="Helical" evidence="7">
    <location>
        <begin position="304"/>
        <end position="325"/>
    </location>
</feature>
<name>A0A433Y8A5_9BACL</name>
<dbReference type="PANTHER" id="PTHR40074:SF2">
    <property type="entry name" value="O-ACETYLTRANSFERASE WECH"/>
    <property type="match status" value="1"/>
</dbReference>
<dbReference type="PANTHER" id="PTHR40074">
    <property type="entry name" value="O-ACETYLTRANSFERASE WECH"/>
    <property type="match status" value="1"/>
</dbReference>
<evidence type="ECO:0000256" key="2">
    <source>
        <dbReference type="ARBA" id="ARBA00007400"/>
    </source>
</evidence>
<organism evidence="9 10">
    <name type="scientific">Paenibacillus anaericanus</name>
    <dbReference type="NCBI Taxonomy" id="170367"/>
    <lineage>
        <taxon>Bacteria</taxon>
        <taxon>Bacillati</taxon>
        <taxon>Bacillota</taxon>
        <taxon>Bacilli</taxon>
        <taxon>Bacillales</taxon>
        <taxon>Paenibacillaceae</taxon>
        <taxon>Paenibacillus</taxon>
    </lineage>
</organism>
<dbReference type="RefSeq" id="WP_127192556.1">
    <property type="nucleotide sequence ID" value="NZ_RZNY01000010.1"/>
</dbReference>
<evidence type="ECO:0000256" key="6">
    <source>
        <dbReference type="ARBA" id="ARBA00023136"/>
    </source>
</evidence>
<comment type="subcellular location">
    <subcellularLocation>
        <location evidence="1">Cell membrane</location>
        <topology evidence="1">Multi-pass membrane protein</topology>
    </subcellularLocation>
</comment>
<protein>
    <submittedName>
        <fullName evidence="9">Acyltransferase</fullName>
    </submittedName>
</protein>
<keyword evidence="9" id="KW-0808">Transferase</keyword>
<reference evidence="9 10" key="1">
    <citation type="submission" date="2018-12" db="EMBL/GenBank/DDBJ databases">
        <authorList>
            <person name="Sun L."/>
            <person name="Chen Z."/>
        </authorList>
    </citation>
    <scope>NUCLEOTIDE SEQUENCE [LARGE SCALE GENOMIC DNA]</scope>
    <source>
        <strain evidence="9 10">DSM 15890</strain>
    </source>
</reference>
<keyword evidence="6 7" id="KW-0472">Membrane</keyword>
<comment type="similarity">
    <text evidence="2">Belongs to the acyltransferase 3 family.</text>
</comment>
<evidence type="ECO:0000256" key="3">
    <source>
        <dbReference type="ARBA" id="ARBA00022475"/>
    </source>
</evidence>
<feature type="transmembrane region" description="Helical" evidence="7">
    <location>
        <begin position="135"/>
        <end position="156"/>
    </location>
</feature>
<feature type="domain" description="Acyltransferase 3" evidence="8">
    <location>
        <begin position="11"/>
        <end position="356"/>
    </location>
</feature>
<feature type="transmembrane region" description="Helical" evidence="7">
    <location>
        <begin position="271"/>
        <end position="292"/>
    </location>
</feature>
<dbReference type="GO" id="GO:0016413">
    <property type="term" value="F:O-acetyltransferase activity"/>
    <property type="evidence" value="ECO:0007669"/>
    <property type="project" value="TreeGrafter"/>
</dbReference>
<feature type="transmembrane region" description="Helical" evidence="7">
    <location>
        <begin position="234"/>
        <end position="255"/>
    </location>
</feature>
<accession>A0A433Y8A5</accession>
<dbReference type="GO" id="GO:0009246">
    <property type="term" value="P:enterobacterial common antigen biosynthetic process"/>
    <property type="evidence" value="ECO:0007669"/>
    <property type="project" value="TreeGrafter"/>
</dbReference>
<dbReference type="GO" id="GO:0005886">
    <property type="term" value="C:plasma membrane"/>
    <property type="evidence" value="ECO:0007669"/>
    <property type="project" value="UniProtKB-SubCell"/>
</dbReference>
<keyword evidence="3" id="KW-1003">Cell membrane</keyword>
<feature type="transmembrane region" description="Helical" evidence="7">
    <location>
        <begin position="54"/>
        <end position="72"/>
    </location>
</feature>
<evidence type="ECO:0000313" key="10">
    <source>
        <dbReference type="Proteomes" id="UP000279446"/>
    </source>
</evidence>
<feature type="transmembrane region" description="Helical" evidence="7">
    <location>
        <begin position="12"/>
        <end position="34"/>
    </location>
</feature>
<dbReference type="EMBL" id="RZNY01000010">
    <property type="protein sequence ID" value="RUT46102.1"/>
    <property type="molecule type" value="Genomic_DNA"/>
</dbReference>
<dbReference type="AlphaFoldDB" id="A0A433Y8A5"/>
<dbReference type="InterPro" id="IPR002656">
    <property type="entry name" value="Acyl_transf_3_dom"/>
</dbReference>